<name>A0AA36N310_9DINO</name>
<keyword evidence="2" id="KW-0813">Transport</keyword>
<reference evidence="9" key="1">
    <citation type="submission" date="2023-08" db="EMBL/GenBank/DDBJ databases">
        <authorList>
            <person name="Chen Y."/>
            <person name="Shah S."/>
            <person name="Dougan E. K."/>
            <person name="Thang M."/>
            <person name="Chan C."/>
        </authorList>
    </citation>
    <scope>NUCLEOTIDE SEQUENCE</scope>
</reference>
<protein>
    <recommendedName>
        <fullName evidence="11">Immediate early response 3-interacting protein 1</fullName>
    </recommendedName>
</protein>
<accession>A0AA36N310</accession>
<dbReference type="AlphaFoldDB" id="A0AA36N310"/>
<evidence type="ECO:0000256" key="5">
    <source>
        <dbReference type="ARBA" id="ARBA00022989"/>
    </source>
</evidence>
<keyword evidence="10" id="KW-1185">Reference proteome</keyword>
<evidence type="ECO:0000313" key="9">
    <source>
        <dbReference type="EMBL" id="CAJ1388771.1"/>
    </source>
</evidence>
<comment type="similarity">
    <text evidence="7">Belongs to the YOS1 family.</text>
</comment>
<feature type="transmembrane region" description="Helical" evidence="8">
    <location>
        <begin position="100"/>
        <end position="118"/>
    </location>
</feature>
<feature type="transmembrane region" description="Helical" evidence="8">
    <location>
        <begin position="43"/>
        <end position="64"/>
    </location>
</feature>
<evidence type="ECO:0000256" key="8">
    <source>
        <dbReference type="SAM" id="Phobius"/>
    </source>
</evidence>
<evidence type="ECO:0008006" key="11">
    <source>
        <dbReference type="Google" id="ProtNLM"/>
    </source>
</evidence>
<dbReference type="GO" id="GO:0000139">
    <property type="term" value="C:Golgi membrane"/>
    <property type="evidence" value="ECO:0007669"/>
    <property type="project" value="TreeGrafter"/>
</dbReference>
<dbReference type="EMBL" id="CAUJNA010001757">
    <property type="protein sequence ID" value="CAJ1388771.1"/>
    <property type="molecule type" value="Genomic_DNA"/>
</dbReference>
<keyword evidence="5 8" id="KW-1133">Transmembrane helix</keyword>
<keyword evidence="6 8" id="KW-0472">Membrane</keyword>
<dbReference type="GO" id="GO:0015031">
    <property type="term" value="P:protein transport"/>
    <property type="evidence" value="ECO:0007669"/>
    <property type="project" value="UniProtKB-KW"/>
</dbReference>
<keyword evidence="3 8" id="KW-0812">Transmembrane</keyword>
<evidence type="ECO:0000256" key="7">
    <source>
        <dbReference type="ARBA" id="ARBA00024203"/>
    </source>
</evidence>
<dbReference type="PANTHER" id="PTHR15858">
    <property type="entry name" value="IMMEDIATE EARLY RESPONSE 3-INTERACTING PROTEIN 1"/>
    <property type="match status" value="1"/>
</dbReference>
<evidence type="ECO:0000256" key="4">
    <source>
        <dbReference type="ARBA" id="ARBA00022927"/>
    </source>
</evidence>
<comment type="subcellular location">
    <subcellularLocation>
        <location evidence="1">Membrane</location>
    </subcellularLocation>
</comment>
<dbReference type="PANTHER" id="PTHR15858:SF0">
    <property type="entry name" value="IMMEDIATE EARLY RESPONSE 3-INTERACTING PROTEIN 1"/>
    <property type="match status" value="1"/>
</dbReference>
<dbReference type="InterPro" id="IPR013880">
    <property type="entry name" value="Yos1"/>
</dbReference>
<keyword evidence="4" id="KW-0653">Protein transport</keyword>
<gene>
    <name evidence="9" type="ORF">EVOR1521_LOCUS14569</name>
</gene>
<organism evidence="9 10">
    <name type="scientific">Effrenium voratum</name>
    <dbReference type="NCBI Taxonomy" id="2562239"/>
    <lineage>
        <taxon>Eukaryota</taxon>
        <taxon>Sar</taxon>
        <taxon>Alveolata</taxon>
        <taxon>Dinophyceae</taxon>
        <taxon>Suessiales</taxon>
        <taxon>Symbiodiniaceae</taxon>
        <taxon>Effrenium</taxon>
    </lineage>
</organism>
<sequence>MVRSSPWAAPSDLLAREPRVVCISASRLKCKNTLRGAGVEEPMAIGLVHLFEAGLLLMNAAAILNEKRFLRKYGLDSAIVGENLGPKNQVASFLHAMRTFMRYPLVAMNVLVIIYEMILG</sequence>
<dbReference type="GO" id="GO:0030134">
    <property type="term" value="C:COPII-coated ER to Golgi transport vesicle"/>
    <property type="evidence" value="ECO:0007669"/>
    <property type="project" value="TreeGrafter"/>
</dbReference>
<evidence type="ECO:0000256" key="1">
    <source>
        <dbReference type="ARBA" id="ARBA00004370"/>
    </source>
</evidence>
<proteinExistence type="inferred from homology"/>
<dbReference type="GO" id="GO:0005789">
    <property type="term" value="C:endoplasmic reticulum membrane"/>
    <property type="evidence" value="ECO:0007669"/>
    <property type="project" value="TreeGrafter"/>
</dbReference>
<dbReference type="GO" id="GO:0006888">
    <property type="term" value="P:endoplasmic reticulum to Golgi vesicle-mediated transport"/>
    <property type="evidence" value="ECO:0007669"/>
    <property type="project" value="TreeGrafter"/>
</dbReference>
<comment type="caution">
    <text evidence="9">The sequence shown here is derived from an EMBL/GenBank/DDBJ whole genome shotgun (WGS) entry which is preliminary data.</text>
</comment>
<evidence type="ECO:0000256" key="2">
    <source>
        <dbReference type="ARBA" id="ARBA00022448"/>
    </source>
</evidence>
<evidence type="ECO:0000256" key="3">
    <source>
        <dbReference type="ARBA" id="ARBA00022692"/>
    </source>
</evidence>
<dbReference type="Pfam" id="PF08571">
    <property type="entry name" value="Yos1"/>
    <property type="match status" value="1"/>
</dbReference>
<evidence type="ECO:0000313" key="10">
    <source>
        <dbReference type="Proteomes" id="UP001178507"/>
    </source>
</evidence>
<dbReference type="Proteomes" id="UP001178507">
    <property type="component" value="Unassembled WGS sequence"/>
</dbReference>
<evidence type="ECO:0000256" key="6">
    <source>
        <dbReference type="ARBA" id="ARBA00023136"/>
    </source>
</evidence>